<reference evidence="2 4" key="2">
    <citation type="journal article" date="2017" name="Int. J. Syst. Evol. Microbiol.">
        <title>Mycobacterium talmoniae sp. nov., a slowly growing mycobacterium isolated from human respiratory samples.</title>
        <authorList>
            <person name="Davidson R.M."/>
            <person name="DeGroote M.A."/>
            <person name="Marola J.L."/>
            <person name="Buss S."/>
            <person name="Jones V."/>
            <person name="McNeil M.R."/>
            <person name="Freifeld A.G."/>
            <person name="Elaine Epperson L."/>
            <person name="Hasan N.A."/>
            <person name="Jackson M."/>
            <person name="Iwen P.C."/>
            <person name="Salfinger M."/>
            <person name="Strong M."/>
        </authorList>
    </citation>
    <scope>NUCLEOTIDE SEQUENCE [LARGE SCALE GENOMIC DNA]</scope>
    <source>
        <strain evidence="2 4">ATCC BAA-2683</strain>
    </source>
</reference>
<evidence type="ECO:0000313" key="3">
    <source>
        <dbReference type="Proteomes" id="UP000179734"/>
    </source>
</evidence>
<dbReference type="EMBL" id="PPEA01000049">
    <property type="protein sequence ID" value="PQM49471.1"/>
    <property type="molecule type" value="Genomic_DNA"/>
</dbReference>
<evidence type="ECO:0008006" key="5">
    <source>
        <dbReference type="Google" id="ProtNLM"/>
    </source>
</evidence>
<reference evidence="1 3" key="1">
    <citation type="submission" date="2016-10" db="EMBL/GenBank/DDBJ databases">
        <title>Genome sequence of Mycobacterium talmonii.</title>
        <authorList>
            <person name="Greninger A.L."/>
            <person name="Elliott B."/>
            <person name="Vasireddy S."/>
            <person name="Vasireddy R."/>
        </authorList>
    </citation>
    <scope>NUCLEOTIDE SEQUENCE [LARGE SCALE GENOMIC DNA]</scope>
    <source>
        <strain evidence="1">MO-5499</strain>
        <strain evidence="3">NE-TNMC-100812</strain>
    </source>
</reference>
<evidence type="ECO:0000313" key="2">
    <source>
        <dbReference type="EMBL" id="PQM49471.1"/>
    </source>
</evidence>
<dbReference type="RefSeq" id="WP_071028957.1">
    <property type="nucleotide sequence ID" value="NZ_MLQM01000154.1"/>
</dbReference>
<keyword evidence="3" id="KW-1185">Reference proteome</keyword>
<evidence type="ECO:0000313" key="1">
    <source>
        <dbReference type="EMBL" id="OHU98076.1"/>
    </source>
</evidence>
<proteinExistence type="predicted"/>
<name>A0A1S1NCX7_9MYCO</name>
<dbReference type="Proteomes" id="UP000238296">
    <property type="component" value="Unassembled WGS sequence"/>
</dbReference>
<organism evidence="1 3">
    <name type="scientific">Mycobacterium talmoniae</name>
    <dbReference type="NCBI Taxonomy" id="1858794"/>
    <lineage>
        <taxon>Bacteria</taxon>
        <taxon>Bacillati</taxon>
        <taxon>Actinomycetota</taxon>
        <taxon>Actinomycetes</taxon>
        <taxon>Mycobacteriales</taxon>
        <taxon>Mycobacteriaceae</taxon>
        <taxon>Mycobacterium</taxon>
    </lineage>
</organism>
<evidence type="ECO:0000313" key="4">
    <source>
        <dbReference type="Proteomes" id="UP000238296"/>
    </source>
</evidence>
<protein>
    <recommendedName>
        <fullName evidence="5">RNA polymerase sigma factor 70 region 4 type 2 domain-containing protein</fullName>
    </recommendedName>
</protein>
<dbReference type="AlphaFoldDB" id="A0A1S1NCX7"/>
<dbReference type="EMBL" id="MLQM01000154">
    <property type="protein sequence ID" value="OHU98076.1"/>
    <property type="molecule type" value="Genomic_DNA"/>
</dbReference>
<reference evidence="2" key="3">
    <citation type="submission" date="2018-01" db="EMBL/GenBank/DDBJ databases">
        <authorList>
            <person name="Gaut B.S."/>
            <person name="Morton B.R."/>
            <person name="Clegg M.T."/>
            <person name="Duvall M.R."/>
        </authorList>
    </citation>
    <scope>NUCLEOTIDE SEQUENCE</scope>
    <source>
        <strain evidence="2">ATCC BAA-2683</strain>
    </source>
</reference>
<dbReference type="Proteomes" id="UP000179734">
    <property type="component" value="Unassembled WGS sequence"/>
</dbReference>
<gene>
    <name evidence="1" type="ORF">BKN37_21340</name>
    <name evidence="2" type="ORF">C1Y40_00301</name>
</gene>
<comment type="caution">
    <text evidence="1">The sequence shown here is derived from an EMBL/GenBank/DDBJ whole genome shotgun (WGS) entry which is preliminary data.</text>
</comment>
<accession>A0A1S1NCX7</accession>
<sequence length="67" mass="7437">MDAADGVRERALRRLPPAYATALRLRTDGATDALIVERLDIEPEALTPLMQIAEAKLAALMRRQPPR</sequence>